<keyword evidence="1" id="KW-1133">Transmembrane helix</keyword>
<keyword evidence="1" id="KW-0812">Transmembrane</keyword>
<protein>
    <submittedName>
        <fullName evidence="2">Uncharacterized protein</fullName>
    </submittedName>
</protein>
<accession>A0A9P5TVC7</accession>
<evidence type="ECO:0000313" key="2">
    <source>
        <dbReference type="EMBL" id="KAF9038258.1"/>
    </source>
</evidence>
<organism evidence="2 3">
    <name type="scientific">Rhodocollybia butyracea</name>
    <dbReference type="NCBI Taxonomy" id="206335"/>
    <lineage>
        <taxon>Eukaryota</taxon>
        <taxon>Fungi</taxon>
        <taxon>Dikarya</taxon>
        <taxon>Basidiomycota</taxon>
        <taxon>Agaricomycotina</taxon>
        <taxon>Agaricomycetes</taxon>
        <taxon>Agaricomycetidae</taxon>
        <taxon>Agaricales</taxon>
        <taxon>Marasmiineae</taxon>
        <taxon>Omphalotaceae</taxon>
        <taxon>Rhodocollybia</taxon>
    </lineage>
</organism>
<dbReference type="AlphaFoldDB" id="A0A9P5TVC7"/>
<feature type="transmembrane region" description="Helical" evidence="1">
    <location>
        <begin position="24"/>
        <end position="45"/>
    </location>
</feature>
<dbReference type="Proteomes" id="UP000772434">
    <property type="component" value="Unassembled WGS sequence"/>
</dbReference>
<reference evidence="2" key="1">
    <citation type="submission" date="2020-11" db="EMBL/GenBank/DDBJ databases">
        <authorList>
            <consortium name="DOE Joint Genome Institute"/>
            <person name="Ahrendt S."/>
            <person name="Riley R."/>
            <person name="Andreopoulos W."/>
            <person name="Labutti K."/>
            <person name="Pangilinan J."/>
            <person name="Ruiz-Duenas F.J."/>
            <person name="Barrasa J.M."/>
            <person name="Sanchez-Garcia M."/>
            <person name="Camarero S."/>
            <person name="Miyauchi S."/>
            <person name="Serrano A."/>
            <person name="Linde D."/>
            <person name="Babiker R."/>
            <person name="Drula E."/>
            <person name="Ayuso-Fernandez I."/>
            <person name="Pacheco R."/>
            <person name="Padilla G."/>
            <person name="Ferreira P."/>
            <person name="Barriuso J."/>
            <person name="Kellner H."/>
            <person name="Castanera R."/>
            <person name="Alfaro M."/>
            <person name="Ramirez L."/>
            <person name="Pisabarro A.G."/>
            <person name="Kuo A."/>
            <person name="Tritt A."/>
            <person name="Lipzen A."/>
            <person name="He G."/>
            <person name="Yan M."/>
            <person name="Ng V."/>
            <person name="Cullen D."/>
            <person name="Martin F."/>
            <person name="Rosso M.-N."/>
            <person name="Henrissat B."/>
            <person name="Hibbett D."/>
            <person name="Martinez A.T."/>
            <person name="Grigoriev I.V."/>
        </authorList>
    </citation>
    <scope>NUCLEOTIDE SEQUENCE</scope>
    <source>
        <strain evidence="2">AH 40177</strain>
    </source>
</reference>
<keyword evidence="1" id="KW-0472">Membrane</keyword>
<gene>
    <name evidence="2" type="ORF">BDP27DRAFT_788622</name>
</gene>
<dbReference type="OrthoDB" id="2744793at2759"/>
<sequence>MTPEEVAEVKSAGSLFFIDVVSDIFLSTLFGIYCLAYCISLYIYFNTKGNAGNAKKAMICVLLGNFVLMLILFVSFVAVTPELVKYGLVVILPGGIMEQIVAANSQSQVTILTNLYSWLSNVIPFIADIVIVWRAWALWTNNTKVKWTLLLLTFADIAVSLADSVVHSTVFQRRSNESAISLDWVAVILSLSVNLIATCSIAFQAWLHYKSMNSISSRRRQTRGERILLLLLESGAVYMAVQLLAIITVALSNTYDQSFHLEEMLTLSQQVQLQ</sequence>
<feature type="transmembrane region" description="Helical" evidence="1">
    <location>
        <begin position="149"/>
        <end position="172"/>
    </location>
</feature>
<proteinExistence type="predicted"/>
<dbReference type="EMBL" id="JADNRY010000590">
    <property type="protein sequence ID" value="KAF9038258.1"/>
    <property type="molecule type" value="Genomic_DNA"/>
</dbReference>
<feature type="transmembrane region" description="Helical" evidence="1">
    <location>
        <begin position="57"/>
        <end position="79"/>
    </location>
</feature>
<comment type="caution">
    <text evidence="2">The sequence shown here is derived from an EMBL/GenBank/DDBJ whole genome shotgun (WGS) entry which is preliminary data.</text>
</comment>
<feature type="transmembrane region" description="Helical" evidence="1">
    <location>
        <begin position="115"/>
        <end position="137"/>
    </location>
</feature>
<feature type="transmembrane region" description="Helical" evidence="1">
    <location>
        <begin position="184"/>
        <end position="207"/>
    </location>
</feature>
<evidence type="ECO:0000256" key="1">
    <source>
        <dbReference type="SAM" id="Phobius"/>
    </source>
</evidence>
<name>A0A9P5TVC7_9AGAR</name>
<keyword evidence="3" id="KW-1185">Reference proteome</keyword>
<evidence type="ECO:0000313" key="3">
    <source>
        <dbReference type="Proteomes" id="UP000772434"/>
    </source>
</evidence>
<feature type="transmembrane region" description="Helical" evidence="1">
    <location>
        <begin position="227"/>
        <end position="251"/>
    </location>
</feature>